<feature type="compositionally biased region" description="Low complexity" evidence="6">
    <location>
        <begin position="1"/>
        <end position="23"/>
    </location>
</feature>
<dbReference type="GO" id="GO:0003724">
    <property type="term" value="F:RNA helicase activity"/>
    <property type="evidence" value="ECO:0007669"/>
    <property type="project" value="UniProtKB-EC"/>
</dbReference>
<comment type="similarity">
    <text evidence="5">Belongs to the DEAD box helicase family.</text>
</comment>
<keyword evidence="10" id="KW-1185">Reference proteome</keyword>
<evidence type="ECO:0000259" key="7">
    <source>
        <dbReference type="PROSITE" id="PS51192"/>
    </source>
</evidence>
<evidence type="ECO:0000256" key="1">
    <source>
        <dbReference type="ARBA" id="ARBA00022741"/>
    </source>
</evidence>
<proteinExistence type="inferred from homology"/>
<dbReference type="EMBL" id="BNJQ01000028">
    <property type="protein sequence ID" value="GHP10189.1"/>
    <property type="molecule type" value="Genomic_DNA"/>
</dbReference>
<dbReference type="PROSITE" id="PS51192">
    <property type="entry name" value="HELICASE_ATP_BIND_1"/>
    <property type="match status" value="1"/>
</dbReference>
<dbReference type="CDD" id="cd18787">
    <property type="entry name" value="SF2_C_DEAD"/>
    <property type="match status" value="1"/>
</dbReference>
<dbReference type="GO" id="GO:0005524">
    <property type="term" value="F:ATP binding"/>
    <property type="evidence" value="ECO:0007669"/>
    <property type="project" value="UniProtKB-UniRule"/>
</dbReference>
<evidence type="ECO:0000313" key="10">
    <source>
        <dbReference type="Proteomes" id="UP000660262"/>
    </source>
</evidence>
<evidence type="ECO:0000256" key="5">
    <source>
        <dbReference type="RuleBase" id="RU365068"/>
    </source>
</evidence>
<comment type="caution">
    <text evidence="9">The sequence shown here is derived from an EMBL/GenBank/DDBJ whole genome shotgun (WGS) entry which is preliminary data.</text>
</comment>
<dbReference type="Pfam" id="PF00270">
    <property type="entry name" value="DEAD"/>
    <property type="match status" value="1"/>
</dbReference>
<accession>A0A830HZC2</accession>
<dbReference type="InterPro" id="IPR014001">
    <property type="entry name" value="Helicase_ATP-bd"/>
</dbReference>
<dbReference type="InterPro" id="IPR027417">
    <property type="entry name" value="P-loop_NTPase"/>
</dbReference>
<keyword evidence="1 5" id="KW-0547">Nucleotide-binding</keyword>
<evidence type="ECO:0000256" key="3">
    <source>
        <dbReference type="ARBA" id="ARBA00022840"/>
    </source>
</evidence>
<feature type="domain" description="Helicase ATP-binding" evidence="7">
    <location>
        <begin position="188"/>
        <end position="377"/>
    </location>
</feature>
<feature type="region of interest" description="Disordered" evidence="6">
    <location>
        <begin position="1"/>
        <end position="148"/>
    </location>
</feature>
<dbReference type="SMART" id="SM00490">
    <property type="entry name" value="HELICc"/>
    <property type="match status" value="1"/>
</dbReference>
<keyword evidence="4 5" id="KW-0694">RNA-binding</keyword>
<name>A0A830HZC2_9CHLO</name>
<protein>
    <recommendedName>
        <fullName evidence="5">ATP-dependent RNA helicase</fullName>
        <ecNumber evidence="5">3.6.4.13</ecNumber>
    </recommendedName>
</protein>
<organism evidence="9 10">
    <name type="scientific">Pycnococcus provasolii</name>
    <dbReference type="NCBI Taxonomy" id="41880"/>
    <lineage>
        <taxon>Eukaryota</taxon>
        <taxon>Viridiplantae</taxon>
        <taxon>Chlorophyta</taxon>
        <taxon>Pseudoscourfieldiophyceae</taxon>
        <taxon>Pseudoscourfieldiales</taxon>
        <taxon>Pycnococcaceae</taxon>
        <taxon>Pycnococcus</taxon>
    </lineage>
</organism>
<dbReference type="GO" id="GO:0003723">
    <property type="term" value="F:RNA binding"/>
    <property type="evidence" value="ECO:0007669"/>
    <property type="project" value="UniProtKB-UniRule"/>
</dbReference>
<feature type="compositionally biased region" description="Low complexity" evidence="6">
    <location>
        <begin position="129"/>
        <end position="140"/>
    </location>
</feature>
<keyword evidence="3 5" id="KW-0067">ATP-binding</keyword>
<dbReference type="PROSITE" id="PS51194">
    <property type="entry name" value="HELICASE_CTER"/>
    <property type="match status" value="1"/>
</dbReference>
<feature type="domain" description="Helicase C-terminal" evidence="8">
    <location>
        <begin position="404"/>
        <end position="571"/>
    </location>
</feature>
<dbReference type="GO" id="GO:0016787">
    <property type="term" value="F:hydrolase activity"/>
    <property type="evidence" value="ECO:0007669"/>
    <property type="project" value="UniProtKB-KW"/>
</dbReference>
<dbReference type="SUPFAM" id="SSF52540">
    <property type="entry name" value="P-loop containing nucleoside triphosphate hydrolases"/>
    <property type="match status" value="2"/>
</dbReference>
<dbReference type="PANTHER" id="PTHR24031">
    <property type="entry name" value="RNA HELICASE"/>
    <property type="match status" value="1"/>
</dbReference>
<dbReference type="AlphaFoldDB" id="A0A830HZC2"/>
<comment type="catalytic activity">
    <reaction evidence="5">
        <text>ATP + H2O = ADP + phosphate + H(+)</text>
        <dbReference type="Rhea" id="RHEA:13065"/>
        <dbReference type="ChEBI" id="CHEBI:15377"/>
        <dbReference type="ChEBI" id="CHEBI:15378"/>
        <dbReference type="ChEBI" id="CHEBI:30616"/>
        <dbReference type="ChEBI" id="CHEBI:43474"/>
        <dbReference type="ChEBI" id="CHEBI:456216"/>
        <dbReference type="EC" id="3.6.4.13"/>
    </reaction>
</comment>
<comment type="domain">
    <text evidence="5">The Q motif is unique to and characteristic of the DEAD box family of RNA helicases and controls ATP binding and hydrolysis.</text>
</comment>
<sequence>MLSALSRISSRSRPLSSATSSCSFGFRVRFGNSSASRFSSSSVAMADSSGSGRQGPPRPQSGGRGGARINFSTTTNGAGNGNGNGNANQGSGNGGNASNNRNNSRSGRRGKKRPASAAPSPGPAPHAQPQPQVAAAPAPHQAKKSAIDTDPDAPLVATLASSGVSPTTLTALNQMGIVRLSPVQVESIPVAMAGNDVLAKARTGTGKTLAFLVPTLERLSRNPTAPTKVPSGHVLPIRSLVLSSTRELANQISTECRRLTSGRSFRSECIVGGTNIKGDQRALTANGGTNMTDLLVATPGRLWDHIENTPGFREALRSVQVLILDECDQLLDQGFQQAIERIIQQLPRERQTLLFSATVPPRMQKVLHLALKPKHETVDVVGADAQATHETIPQSYAVHRGEDTMPALAVALLSELATRPTDYKIMVFLPTARQTQFAAEVMRNALPSLLGALGGICSADDVYEIHSRKSQTYRTRVSDQFRKARRGVLLSSDVSARGMDYPDITLVIQAGTPSNREQYVHRIGRTGRAGKVGGHGLLLLADYERKFVNNLSDLPITEVAQPLAYRVASGASPPLPDVASLSRAVHDAASSVDAELGGQAYQAWLGYYNGLGKITGWSKPQLVSTANELSRSVFGRTAVPALMKKTVGMMGLKGVPGLVVK</sequence>
<dbReference type="EC" id="3.6.4.13" evidence="5"/>
<evidence type="ECO:0000259" key="8">
    <source>
        <dbReference type="PROSITE" id="PS51194"/>
    </source>
</evidence>
<evidence type="ECO:0000313" key="9">
    <source>
        <dbReference type="EMBL" id="GHP10189.1"/>
    </source>
</evidence>
<keyword evidence="2 5" id="KW-0378">Hydrolase</keyword>
<evidence type="ECO:0000256" key="2">
    <source>
        <dbReference type="ARBA" id="ARBA00022801"/>
    </source>
</evidence>
<feature type="compositionally biased region" description="Low complexity" evidence="6">
    <location>
        <begin position="85"/>
        <end position="105"/>
    </location>
</feature>
<dbReference type="InterPro" id="IPR011545">
    <property type="entry name" value="DEAD/DEAH_box_helicase_dom"/>
</dbReference>
<dbReference type="Proteomes" id="UP000660262">
    <property type="component" value="Unassembled WGS sequence"/>
</dbReference>
<evidence type="ECO:0000256" key="6">
    <source>
        <dbReference type="SAM" id="MobiDB-lite"/>
    </source>
</evidence>
<feature type="compositionally biased region" description="Low complexity" evidence="6">
    <location>
        <begin position="33"/>
        <end position="55"/>
    </location>
</feature>
<gene>
    <name evidence="9" type="ORF">PPROV_000892100</name>
</gene>
<dbReference type="SMART" id="SM00487">
    <property type="entry name" value="DEXDc"/>
    <property type="match status" value="1"/>
</dbReference>
<dbReference type="Gene3D" id="3.40.50.300">
    <property type="entry name" value="P-loop containing nucleotide triphosphate hydrolases"/>
    <property type="match status" value="2"/>
</dbReference>
<dbReference type="OrthoDB" id="193716at2759"/>
<keyword evidence="5" id="KW-0347">Helicase</keyword>
<comment type="function">
    <text evidence="5">RNA helicase.</text>
</comment>
<evidence type="ECO:0000256" key="4">
    <source>
        <dbReference type="ARBA" id="ARBA00022884"/>
    </source>
</evidence>
<dbReference type="InterPro" id="IPR001650">
    <property type="entry name" value="Helicase_C-like"/>
</dbReference>
<dbReference type="Pfam" id="PF00271">
    <property type="entry name" value="Helicase_C"/>
    <property type="match status" value="1"/>
</dbReference>
<reference evidence="9" key="1">
    <citation type="submission" date="2020-10" db="EMBL/GenBank/DDBJ databases">
        <title>Unveiling of a novel bifunctional photoreceptor, Dualchrome1, isolated from a cosmopolitan green alga.</title>
        <authorList>
            <person name="Suzuki S."/>
            <person name="Kawachi M."/>
        </authorList>
    </citation>
    <scope>NUCLEOTIDE SEQUENCE</scope>
    <source>
        <strain evidence="9">NIES 2893</strain>
    </source>
</reference>